<name>A0A5J4FTM9_9FLAO</name>
<accession>A0A5J4FTM9</accession>
<comment type="caution">
    <text evidence="1">The sequence shown here is derived from an EMBL/GenBank/DDBJ whole genome shotgun (WGS) entry which is preliminary data.</text>
</comment>
<sequence length="56" mass="6236">MEPTAIVDAKSKLDIFAKVRSPETLVIMMMIVKIARTVNVTFKRIGNAAKIQFSIV</sequence>
<evidence type="ECO:0000313" key="1">
    <source>
        <dbReference type="EMBL" id="GEQ85877.1"/>
    </source>
</evidence>
<gene>
    <name evidence="1" type="ORF">ULMS_13850</name>
</gene>
<keyword evidence="2" id="KW-1185">Reference proteome</keyword>
<organism evidence="1 2">
    <name type="scientific">Patiriisocius marinistellae</name>
    <dbReference type="NCBI Taxonomy" id="2494560"/>
    <lineage>
        <taxon>Bacteria</taxon>
        <taxon>Pseudomonadati</taxon>
        <taxon>Bacteroidota</taxon>
        <taxon>Flavobacteriia</taxon>
        <taxon>Flavobacteriales</taxon>
        <taxon>Flavobacteriaceae</taxon>
        <taxon>Patiriisocius</taxon>
    </lineage>
</organism>
<evidence type="ECO:0000313" key="2">
    <source>
        <dbReference type="Proteomes" id="UP000326994"/>
    </source>
</evidence>
<reference evidence="1 2" key="1">
    <citation type="submission" date="2019-08" db="EMBL/GenBank/DDBJ databases">
        <title>Ulvibacter marinistellae sp. nov., isolated from a starfish, Patiria pectinifera.</title>
        <authorList>
            <person name="Kawano K."/>
            <person name="Ushijima N."/>
            <person name="Kihara M."/>
            <person name="Itoh H."/>
        </authorList>
    </citation>
    <scope>NUCLEOTIDE SEQUENCE [LARGE SCALE GENOMIC DNA]</scope>
    <source>
        <strain evidence="1 2">KK4</strain>
    </source>
</reference>
<dbReference type="EMBL" id="BKCF01000002">
    <property type="protein sequence ID" value="GEQ85877.1"/>
    <property type="molecule type" value="Genomic_DNA"/>
</dbReference>
<dbReference type="Proteomes" id="UP000326994">
    <property type="component" value="Unassembled WGS sequence"/>
</dbReference>
<protein>
    <submittedName>
        <fullName evidence="1">Uncharacterized protein</fullName>
    </submittedName>
</protein>
<proteinExistence type="predicted"/>
<dbReference type="AlphaFoldDB" id="A0A5J4FTM9"/>